<keyword evidence="6" id="KW-0812">Transmembrane</keyword>
<dbReference type="InterPro" id="IPR024478">
    <property type="entry name" value="HlyB_4HB_MCP"/>
</dbReference>
<keyword evidence="3 5" id="KW-0807">Transducer</keyword>
<evidence type="ECO:0000256" key="3">
    <source>
        <dbReference type="ARBA" id="ARBA00023224"/>
    </source>
</evidence>
<dbReference type="Pfam" id="PF12729">
    <property type="entry name" value="4HB_MCP_1"/>
    <property type="match status" value="1"/>
</dbReference>
<dbReference type="Gene3D" id="1.20.120.1530">
    <property type="match status" value="1"/>
</dbReference>
<evidence type="ECO:0000256" key="1">
    <source>
        <dbReference type="ARBA" id="ARBA00004370"/>
    </source>
</evidence>
<keyword evidence="6" id="KW-0472">Membrane</keyword>
<dbReference type="EMBL" id="CP044205">
    <property type="protein sequence ID" value="QFY42940.1"/>
    <property type="molecule type" value="Genomic_DNA"/>
</dbReference>
<dbReference type="InterPro" id="IPR047347">
    <property type="entry name" value="YvaQ-like_sensor"/>
</dbReference>
<accession>A0A5Q0BGL1</accession>
<dbReference type="GO" id="GO:0004888">
    <property type="term" value="F:transmembrane signaling receptor activity"/>
    <property type="evidence" value="ECO:0007669"/>
    <property type="project" value="TreeGrafter"/>
</dbReference>
<dbReference type="OrthoDB" id="9765776at2"/>
<evidence type="ECO:0000256" key="4">
    <source>
        <dbReference type="ARBA" id="ARBA00029447"/>
    </source>
</evidence>
<dbReference type="SMART" id="SM00283">
    <property type="entry name" value="MA"/>
    <property type="match status" value="1"/>
</dbReference>
<dbReference type="CDD" id="cd19411">
    <property type="entry name" value="MCP2201-like_sensor"/>
    <property type="match status" value="1"/>
</dbReference>
<dbReference type="Gene3D" id="1.10.287.950">
    <property type="entry name" value="Methyl-accepting chemotaxis protein"/>
    <property type="match status" value="1"/>
</dbReference>
<dbReference type="FunCoup" id="A0A5Q0BGL1">
    <property type="interactions" value="170"/>
</dbReference>
<dbReference type="Proteomes" id="UP000325755">
    <property type="component" value="Chromosome"/>
</dbReference>
<keyword evidence="2" id="KW-0488">Methylation</keyword>
<feature type="transmembrane region" description="Helical" evidence="6">
    <location>
        <begin position="12"/>
        <end position="34"/>
    </location>
</feature>
<dbReference type="PROSITE" id="PS50885">
    <property type="entry name" value="HAMP"/>
    <property type="match status" value="1"/>
</dbReference>
<evidence type="ECO:0000256" key="6">
    <source>
        <dbReference type="SAM" id="Phobius"/>
    </source>
</evidence>
<organism evidence="9 10">
    <name type="scientific">Candidatus Methylospira mobilis</name>
    <dbReference type="NCBI Taxonomy" id="1808979"/>
    <lineage>
        <taxon>Bacteria</taxon>
        <taxon>Pseudomonadati</taxon>
        <taxon>Pseudomonadota</taxon>
        <taxon>Gammaproteobacteria</taxon>
        <taxon>Methylococcales</taxon>
        <taxon>Methylococcaceae</taxon>
        <taxon>Candidatus Methylospira</taxon>
    </lineage>
</organism>
<dbReference type="Pfam" id="PF00015">
    <property type="entry name" value="MCPsignal"/>
    <property type="match status" value="1"/>
</dbReference>
<dbReference type="PROSITE" id="PS50111">
    <property type="entry name" value="CHEMOTAXIS_TRANSDUC_2"/>
    <property type="match status" value="1"/>
</dbReference>
<evidence type="ECO:0000259" key="7">
    <source>
        <dbReference type="PROSITE" id="PS50111"/>
    </source>
</evidence>
<dbReference type="GO" id="GO:0005886">
    <property type="term" value="C:plasma membrane"/>
    <property type="evidence" value="ECO:0007669"/>
    <property type="project" value="TreeGrafter"/>
</dbReference>
<keyword evidence="6" id="KW-1133">Transmembrane helix</keyword>
<dbReference type="RefSeq" id="WP_153248929.1">
    <property type="nucleotide sequence ID" value="NZ_CP044205.1"/>
</dbReference>
<dbReference type="InParanoid" id="A0A5Q0BGL1"/>
<dbReference type="PANTHER" id="PTHR43531:SF14">
    <property type="entry name" value="METHYL-ACCEPTING CHEMOTAXIS PROTEIN I-RELATED"/>
    <property type="match status" value="1"/>
</dbReference>
<dbReference type="PANTHER" id="PTHR43531">
    <property type="entry name" value="PROTEIN ICFG"/>
    <property type="match status" value="1"/>
</dbReference>
<sequence>MNFSRMRVRQQLLLGFGFVLCLLVIVGGFSILTLRHLNELEVDLVKRRYLQLDYAFTLRLKLESESKFARSALLLTNMDDIAKEFNNLAQARDISLEIMGRLGGLMRSAEGRQLFNKLTETHTSYDSKLDIFTLWAKNPAKREDAQRFLLEKLSPTQLAYEKDLDELKDFLNMRVGQNSTEALDAMSFGYTAVSTLVVIGILLGIAVSGWIARMLLGKLGGEPAEVVKITENIAQGNLSNPIALKAGDKTSLLASIKRMQDDLLGIVAEVQQGVASAVQGSFTHRTDVSGRRGFDRDICLSLNTLNEQLLHKLGGNPDEAVRIASCIAAGDLSVDVSIADGGGDSILAAMARMKASLQSIIDEVRDVVGAVANGDFSARMDETSKQGYAKTLAELLNRLSLTAYEGLSDISRVATALGSGNLSQRIEKNYPGLFGQAADGINVTHDYLSTMIGDIVSSVATIHSSATEIAGGNMDLSQRTEQQAASLQETASSMEQLAATVKQNADNARMANQLAMDTSAIALKGGEAVGDVVNTMSSIQESSRKVVDIIGVIDGLAFQTNILALNAAVEAARAGEQGRGFAVVASEVRSLAQRSASAAKEIKQLISDSVEKVDSGSHQVEQAGETMNEIVISVRRVTDIMAEISAASSEQSAGIDQVNRAISQMDAVTQQNAALVEESAAAAESMEDQARHLRDLTSVFRLH</sequence>
<feature type="domain" description="Methyl-accepting transducer" evidence="7">
    <location>
        <begin position="458"/>
        <end position="687"/>
    </location>
</feature>
<dbReference type="GO" id="GO:0006935">
    <property type="term" value="P:chemotaxis"/>
    <property type="evidence" value="ECO:0007669"/>
    <property type="project" value="UniProtKB-KW"/>
</dbReference>
<dbReference type="CDD" id="cd11386">
    <property type="entry name" value="MCP_signal"/>
    <property type="match status" value="1"/>
</dbReference>
<dbReference type="KEGG" id="mmob:F6R98_10220"/>
<keyword evidence="10" id="KW-1185">Reference proteome</keyword>
<dbReference type="InterPro" id="IPR004089">
    <property type="entry name" value="MCPsignal_dom"/>
</dbReference>
<reference evidence="9 10" key="1">
    <citation type="submission" date="2019-09" db="EMBL/GenBank/DDBJ databases">
        <title>Ecophysiology of the spiral-shaped methanotroph Methylospira mobilis as revealed by the complete genome sequence.</title>
        <authorList>
            <person name="Oshkin I.Y."/>
            <person name="Dedysh S.N."/>
            <person name="Miroshnikov K."/>
            <person name="Danilova O.V."/>
            <person name="Hakobyan A."/>
            <person name="Liesack W."/>
        </authorList>
    </citation>
    <scope>NUCLEOTIDE SEQUENCE [LARGE SCALE GENOMIC DNA]</scope>
    <source>
        <strain evidence="9 10">Shm1</strain>
    </source>
</reference>
<proteinExistence type="inferred from homology"/>
<dbReference type="AlphaFoldDB" id="A0A5Q0BGL1"/>
<dbReference type="InterPro" id="IPR003660">
    <property type="entry name" value="HAMP_dom"/>
</dbReference>
<evidence type="ECO:0000256" key="5">
    <source>
        <dbReference type="PROSITE-ProRule" id="PRU00284"/>
    </source>
</evidence>
<evidence type="ECO:0000313" key="10">
    <source>
        <dbReference type="Proteomes" id="UP000325755"/>
    </source>
</evidence>
<comment type="subcellular location">
    <subcellularLocation>
        <location evidence="1">Membrane</location>
    </subcellularLocation>
</comment>
<feature type="domain" description="HAMP" evidence="8">
    <location>
        <begin position="407"/>
        <end position="453"/>
    </location>
</feature>
<evidence type="ECO:0000259" key="8">
    <source>
        <dbReference type="PROSITE" id="PS50885"/>
    </source>
</evidence>
<gene>
    <name evidence="9" type="ORF">F6R98_10220</name>
</gene>
<dbReference type="FunFam" id="1.10.287.950:FF:000001">
    <property type="entry name" value="Methyl-accepting chemotaxis sensory transducer"/>
    <property type="match status" value="1"/>
</dbReference>
<evidence type="ECO:0000313" key="9">
    <source>
        <dbReference type="EMBL" id="QFY42940.1"/>
    </source>
</evidence>
<name>A0A5Q0BGL1_9GAMM</name>
<protein>
    <submittedName>
        <fullName evidence="9">Chemotaxis protein</fullName>
    </submittedName>
</protein>
<dbReference type="GO" id="GO:0007165">
    <property type="term" value="P:signal transduction"/>
    <property type="evidence" value="ECO:0007669"/>
    <property type="project" value="UniProtKB-KW"/>
</dbReference>
<dbReference type="SUPFAM" id="SSF58104">
    <property type="entry name" value="Methyl-accepting chemotaxis protein (MCP) signaling domain"/>
    <property type="match status" value="1"/>
</dbReference>
<dbReference type="InterPro" id="IPR051310">
    <property type="entry name" value="MCP_chemotaxis"/>
</dbReference>
<comment type="similarity">
    <text evidence="4">Belongs to the methyl-accepting chemotaxis (MCP) protein family.</text>
</comment>
<dbReference type="CDD" id="cd17529">
    <property type="entry name" value="HAMP_I"/>
    <property type="match status" value="1"/>
</dbReference>
<evidence type="ECO:0000256" key="2">
    <source>
        <dbReference type="ARBA" id="ARBA00022481"/>
    </source>
</evidence>